<dbReference type="OrthoDB" id="19855at2"/>
<evidence type="ECO:0000256" key="1">
    <source>
        <dbReference type="ARBA" id="ARBA00004141"/>
    </source>
</evidence>
<evidence type="ECO:0000256" key="6">
    <source>
        <dbReference type="SAM" id="Phobius"/>
    </source>
</evidence>
<keyword evidence="4 6" id="KW-1133">Transmembrane helix</keyword>
<protein>
    <recommendedName>
        <fullName evidence="9">Inorganic phosphate transporter</fullName>
    </recommendedName>
</protein>
<organism evidence="7 8">
    <name type="scientific">Bacillus taeanensis</name>
    <dbReference type="NCBI Taxonomy" id="273032"/>
    <lineage>
        <taxon>Bacteria</taxon>
        <taxon>Bacillati</taxon>
        <taxon>Bacillota</taxon>
        <taxon>Bacilli</taxon>
        <taxon>Bacillales</taxon>
        <taxon>Bacillaceae</taxon>
        <taxon>Bacillus</taxon>
    </lineage>
</organism>
<name>A0A366XXP3_9BACI</name>
<keyword evidence="8" id="KW-1185">Reference proteome</keyword>
<evidence type="ECO:0000256" key="4">
    <source>
        <dbReference type="ARBA" id="ARBA00022989"/>
    </source>
</evidence>
<feature type="transmembrane region" description="Helical" evidence="6">
    <location>
        <begin position="82"/>
        <end position="104"/>
    </location>
</feature>
<dbReference type="EMBL" id="QOCW01000002">
    <property type="protein sequence ID" value="RBW70902.1"/>
    <property type="molecule type" value="Genomic_DNA"/>
</dbReference>
<evidence type="ECO:0008006" key="9">
    <source>
        <dbReference type="Google" id="ProtNLM"/>
    </source>
</evidence>
<reference evidence="7 8" key="1">
    <citation type="submission" date="2018-07" db="EMBL/GenBank/DDBJ databases">
        <title>Lottiidibacillus patelloidae gen. nov., sp. nov., isolated from the intestinal tract of a marine limpet and the reclassification of B. taeanensis BH030017T, B. algicola KMM 3737T and B. hwajinpoensis SW-72T as genus Lottiidibacillus.</title>
        <authorList>
            <person name="Liu R."/>
            <person name="Huang Z."/>
        </authorList>
    </citation>
    <scope>NUCLEOTIDE SEQUENCE [LARGE SCALE GENOMIC DNA]</scope>
    <source>
        <strain evidence="7 8">BH030017</strain>
    </source>
</reference>
<evidence type="ECO:0000256" key="3">
    <source>
        <dbReference type="ARBA" id="ARBA00022692"/>
    </source>
</evidence>
<comment type="subcellular location">
    <subcellularLocation>
        <location evidence="1">Membrane</location>
        <topology evidence="1">Multi-pass membrane protein</topology>
    </subcellularLocation>
</comment>
<evidence type="ECO:0000256" key="5">
    <source>
        <dbReference type="ARBA" id="ARBA00023136"/>
    </source>
</evidence>
<accession>A0A366XXP3</accession>
<evidence type="ECO:0000313" key="8">
    <source>
        <dbReference type="Proteomes" id="UP000253314"/>
    </source>
</evidence>
<keyword evidence="2" id="KW-0813">Transport</keyword>
<keyword evidence="3 6" id="KW-0812">Transmembrane</keyword>
<evidence type="ECO:0000313" key="7">
    <source>
        <dbReference type="EMBL" id="RBW70902.1"/>
    </source>
</evidence>
<dbReference type="AlphaFoldDB" id="A0A366XXP3"/>
<dbReference type="GO" id="GO:0005315">
    <property type="term" value="F:phosphate transmembrane transporter activity"/>
    <property type="evidence" value="ECO:0007669"/>
    <property type="project" value="InterPro"/>
</dbReference>
<feature type="transmembrane region" description="Helical" evidence="6">
    <location>
        <begin position="12"/>
        <end position="37"/>
    </location>
</feature>
<dbReference type="Pfam" id="PF01384">
    <property type="entry name" value="PHO4"/>
    <property type="match status" value="1"/>
</dbReference>
<sequence length="121" mass="12840">MILEGSAVSGIGAGLVITASLFGIPVPLTQITTSGILGVGSAKNGFHLWQKGIIKQMMTVWVVSPVFSLVISYGLIKLFFDADFYTIFAISSVFLATAGSMSLIKMTRKENRSVHEQGGGI</sequence>
<comment type="caution">
    <text evidence="7">The sequence shown here is derived from an EMBL/GenBank/DDBJ whole genome shotgun (WGS) entry which is preliminary data.</text>
</comment>
<evidence type="ECO:0000256" key="2">
    <source>
        <dbReference type="ARBA" id="ARBA00022448"/>
    </source>
</evidence>
<dbReference type="Proteomes" id="UP000253314">
    <property type="component" value="Unassembled WGS sequence"/>
</dbReference>
<dbReference type="GO" id="GO:0006817">
    <property type="term" value="P:phosphate ion transport"/>
    <property type="evidence" value="ECO:0007669"/>
    <property type="project" value="InterPro"/>
</dbReference>
<dbReference type="InterPro" id="IPR001204">
    <property type="entry name" value="Phos_transporter"/>
</dbReference>
<proteinExistence type="predicted"/>
<feature type="transmembrane region" description="Helical" evidence="6">
    <location>
        <begin position="58"/>
        <end position="76"/>
    </location>
</feature>
<keyword evidence="5 6" id="KW-0472">Membrane</keyword>
<gene>
    <name evidence="7" type="ORF">DS031_02575</name>
</gene>
<dbReference type="GO" id="GO:0016020">
    <property type="term" value="C:membrane"/>
    <property type="evidence" value="ECO:0007669"/>
    <property type="project" value="UniProtKB-SubCell"/>
</dbReference>